<evidence type="ECO:0000256" key="1">
    <source>
        <dbReference type="ARBA" id="ARBA00004496"/>
    </source>
</evidence>
<evidence type="ECO:0000256" key="3">
    <source>
        <dbReference type="ARBA" id="ARBA00022490"/>
    </source>
</evidence>
<comment type="caution">
    <text evidence="7">The sequence shown here is derived from an EMBL/GenBank/DDBJ whole genome shotgun (WGS) entry which is preliminary data.</text>
</comment>
<dbReference type="RefSeq" id="WP_265134989.1">
    <property type="nucleotide sequence ID" value="NZ_FXTX01000019.1"/>
</dbReference>
<feature type="coiled-coil region" evidence="6">
    <location>
        <begin position="102"/>
        <end position="141"/>
    </location>
</feature>
<organism evidence="7 8">
    <name type="scientific">Venenivibrio stagnispumantis</name>
    <dbReference type="NCBI Taxonomy" id="407998"/>
    <lineage>
        <taxon>Bacteria</taxon>
        <taxon>Pseudomonadati</taxon>
        <taxon>Aquificota</taxon>
        <taxon>Aquificia</taxon>
        <taxon>Aquificales</taxon>
        <taxon>Hydrogenothermaceae</taxon>
        <taxon>Venenivibrio</taxon>
    </lineage>
</organism>
<dbReference type="Gene3D" id="1.10.520.30">
    <property type="entry name" value="AF1862-like domain"/>
    <property type="match status" value="2"/>
</dbReference>
<protein>
    <recommendedName>
        <fullName evidence="5">CRISPR type III-B/RAMP module-associated protein Cmr5</fullName>
    </recommendedName>
</protein>
<comment type="similarity">
    <text evidence="2">Belongs to the CRISPR system Cmr5 family.</text>
</comment>
<dbReference type="Pfam" id="PF09701">
    <property type="entry name" value="Cas_Cmr5"/>
    <property type="match status" value="2"/>
</dbReference>
<dbReference type="NCBIfam" id="TIGR01881">
    <property type="entry name" value="cas_Cmr5"/>
    <property type="match status" value="1"/>
</dbReference>
<keyword evidence="4" id="KW-0051">Antiviral defense</keyword>
<dbReference type="GO" id="GO:0051607">
    <property type="term" value="P:defense response to virus"/>
    <property type="evidence" value="ECO:0007669"/>
    <property type="project" value="UniProtKB-KW"/>
</dbReference>
<sequence>MGKTLEQKRAEYSYECVNSIKDLELAEKFKSLVKKAPTLILTNGFGNTMAFLFSKGNPEHLMLAYIIGRYLFEENEYTKNIFGEKDIYKGNRNDFFDFYKKLNELKKIQDEYRNLIKSKKNKEGENKKNEFNELFRKLRDNYNRYLNYNLKEKSIDEFNIQAYFQFLSLELQDSIFRNLVFTETYKYILTTEETLRFLNWLKRFVDAMIEDKKGNEG</sequence>
<proteinExistence type="inferred from homology"/>
<dbReference type="InterPro" id="IPR023101">
    <property type="entry name" value="AF1862-like_dom_sf"/>
</dbReference>
<reference evidence="7" key="1">
    <citation type="submission" date="2017-05" db="EMBL/GenBank/DDBJ databases">
        <authorList>
            <person name="Varghese N."/>
            <person name="Submissions S."/>
        </authorList>
    </citation>
    <scope>NUCLEOTIDE SEQUENCE</scope>
    <source>
        <strain evidence="7">DSM 18763</strain>
    </source>
</reference>
<dbReference type="SUPFAM" id="SSF158568">
    <property type="entry name" value="AF1862-like"/>
    <property type="match status" value="2"/>
</dbReference>
<dbReference type="GO" id="GO:0005737">
    <property type="term" value="C:cytoplasm"/>
    <property type="evidence" value="ECO:0007669"/>
    <property type="project" value="UniProtKB-SubCell"/>
</dbReference>
<keyword evidence="6" id="KW-0175">Coiled coil</keyword>
<evidence type="ECO:0000256" key="6">
    <source>
        <dbReference type="SAM" id="Coils"/>
    </source>
</evidence>
<dbReference type="Proteomes" id="UP001157947">
    <property type="component" value="Unassembled WGS sequence"/>
</dbReference>
<gene>
    <name evidence="7" type="ORF">SAMN06264868_1194</name>
</gene>
<name>A0AA45WNR0_9AQUI</name>
<evidence type="ECO:0000313" key="8">
    <source>
        <dbReference type="Proteomes" id="UP001157947"/>
    </source>
</evidence>
<evidence type="ECO:0000256" key="4">
    <source>
        <dbReference type="ARBA" id="ARBA00023118"/>
    </source>
</evidence>
<keyword evidence="3" id="KW-0963">Cytoplasm</keyword>
<dbReference type="InterPro" id="IPR010160">
    <property type="entry name" value="CRISPR-assoc_prot_Cmr5"/>
</dbReference>
<evidence type="ECO:0000313" key="7">
    <source>
        <dbReference type="EMBL" id="SMP19169.1"/>
    </source>
</evidence>
<accession>A0AA45WNR0</accession>
<evidence type="ECO:0000256" key="5">
    <source>
        <dbReference type="ARBA" id="ARBA00030001"/>
    </source>
</evidence>
<evidence type="ECO:0000256" key="2">
    <source>
        <dbReference type="ARBA" id="ARBA00006161"/>
    </source>
</evidence>
<dbReference type="AlphaFoldDB" id="A0AA45WNR0"/>
<keyword evidence="8" id="KW-1185">Reference proteome</keyword>
<dbReference type="EMBL" id="FXTX01000019">
    <property type="protein sequence ID" value="SMP19169.1"/>
    <property type="molecule type" value="Genomic_DNA"/>
</dbReference>
<comment type="subcellular location">
    <subcellularLocation>
        <location evidence="1">Cytoplasm</location>
    </subcellularLocation>
</comment>